<keyword evidence="1" id="KW-0732">Signal</keyword>
<dbReference type="STRING" id="571438.SAMN05192586_1276"/>
<evidence type="ECO:0000256" key="1">
    <source>
        <dbReference type="SAM" id="SignalP"/>
    </source>
</evidence>
<reference evidence="3" key="1">
    <citation type="submission" date="2016-10" db="EMBL/GenBank/DDBJ databases">
        <authorList>
            <person name="Varghese N."/>
            <person name="Submissions S."/>
        </authorList>
    </citation>
    <scope>NUCLEOTIDE SEQUENCE [LARGE SCALE GENOMIC DNA]</scope>
    <source>
        <strain evidence="3">KHC7</strain>
    </source>
</reference>
<dbReference type="EMBL" id="FNBX01000027">
    <property type="protein sequence ID" value="SDG04986.1"/>
    <property type="molecule type" value="Genomic_DNA"/>
</dbReference>
<dbReference type="RefSeq" id="WP_092155346.1">
    <property type="nucleotide sequence ID" value="NZ_FNBX01000027.1"/>
</dbReference>
<name>A0A1G7R2H6_9BACT</name>
<dbReference type="AlphaFoldDB" id="A0A1G7R2H6"/>
<dbReference type="OrthoDB" id="9895217at2"/>
<protein>
    <submittedName>
        <fullName evidence="2">Uncharacterized protein</fullName>
    </submittedName>
</protein>
<feature type="signal peptide" evidence="1">
    <location>
        <begin position="1"/>
        <end position="22"/>
    </location>
</feature>
<sequence length="116" mass="12537">MKHILLYIAIIFKILAAQPVAAEEDIFADYNKDMSKPADANVMGVYDAWGNNMAHRIKNGYSDGVVIDGPGSYADGAVRADGLGNVVIDKNANVGPVINQTDINNSTVIIQQKKKF</sequence>
<evidence type="ECO:0000313" key="2">
    <source>
        <dbReference type="EMBL" id="SDG04986.1"/>
    </source>
</evidence>
<accession>A0A1G7R2H6</accession>
<gene>
    <name evidence="2" type="ORF">SAMN05192586_1276</name>
</gene>
<keyword evidence="3" id="KW-1185">Reference proteome</keyword>
<evidence type="ECO:0000313" key="3">
    <source>
        <dbReference type="Proteomes" id="UP000199355"/>
    </source>
</evidence>
<proteinExistence type="predicted"/>
<organism evidence="2 3">
    <name type="scientific">Desulfovibrio legallii</name>
    <dbReference type="NCBI Taxonomy" id="571438"/>
    <lineage>
        <taxon>Bacteria</taxon>
        <taxon>Pseudomonadati</taxon>
        <taxon>Thermodesulfobacteriota</taxon>
        <taxon>Desulfovibrionia</taxon>
        <taxon>Desulfovibrionales</taxon>
        <taxon>Desulfovibrionaceae</taxon>
        <taxon>Desulfovibrio</taxon>
    </lineage>
</organism>
<feature type="chain" id="PRO_5011534792" evidence="1">
    <location>
        <begin position="23"/>
        <end position="116"/>
    </location>
</feature>
<dbReference type="Proteomes" id="UP000199355">
    <property type="component" value="Unassembled WGS sequence"/>
</dbReference>